<keyword evidence="6" id="KW-0851">Voltage-gated channel</keyword>
<reference evidence="17" key="1">
    <citation type="journal article" date="2021" name="Nat. Commun.">
        <title>Genetic determinants of endophytism in the Arabidopsis root mycobiome.</title>
        <authorList>
            <person name="Mesny F."/>
            <person name="Miyauchi S."/>
            <person name="Thiergart T."/>
            <person name="Pickel B."/>
            <person name="Atanasova L."/>
            <person name="Karlsson M."/>
            <person name="Huettel B."/>
            <person name="Barry K.W."/>
            <person name="Haridas S."/>
            <person name="Chen C."/>
            <person name="Bauer D."/>
            <person name="Andreopoulos W."/>
            <person name="Pangilinan J."/>
            <person name="LaButti K."/>
            <person name="Riley R."/>
            <person name="Lipzen A."/>
            <person name="Clum A."/>
            <person name="Drula E."/>
            <person name="Henrissat B."/>
            <person name="Kohler A."/>
            <person name="Grigoriev I.V."/>
            <person name="Martin F.M."/>
            <person name="Hacquard S."/>
        </authorList>
    </citation>
    <scope>NUCLEOTIDE SEQUENCE</scope>
    <source>
        <strain evidence="17">MPI-CAGE-AT-0021</strain>
    </source>
</reference>
<dbReference type="InterPro" id="IPR027359">
    <property type="entry name" value="Volt_channel_dom_sf"/>
</dbReference>
<gene>
    <name evidence="17" type="ORF">B0J13DRAFT_676450</name>
</gene>
<dbReference type="Gene3D" id="1.20.120.350">
    <property type="entry name" value="Voltage-gated potassium channels. Chain C"/>
    <property type="match status" value="1"/>
</dbReference>
<dbReference type="EMBL" id="JAGMUU010000012">
    <property type="protein sequence ID" value="KAH7141519.1"/>
    <property type="molecule type" value="Genomic_DNA"/>
</dbReference>
<dbReference type="GO" id="GO:0030171">
    <property type="term" value="F:voltage-gated proton channel activity"/>
    <property type="evidence" value="ECO:0007669"/>
    <property type="project" value="InterPro"/>
</dbReference>
<feature type="transmembrane region" description="Helical" evidence="15">
    <location>
        <begin position="104"/>
        <end position="129"/>
    </location>
</feature>
<feature type="domain" description="Ion transport" evidence="16">
    <location>
        <begin position="64"/>
        <end position="177"/>
    </location>
</feature>
<feature type="coiled-coil region" evidence="13">
    <location>
        <begin position="181"/>
        <end position="215"/>
    </location>
</feature>
<dbReference type="Proteomes" id="UP000717696">
    <property type="component" value="Unassembled WGS sequence"/>
</dbReference>
<dbReference type="Pfam" id="PF00520">
    <property type="entry name" value="Ion_trans"/>
    <property type="match status" value="1"/>
</dbReference>
<comment type="caution">
    <text evidence="17">The sequence shown here is derived from an EMBL/GenBank/DDBJ whole genome shotgun (WGS) entry which is preliminary data.</text>
</comment>
<accession>A0A9P9EL58</accession>
<evidence type="ECO:0000256" key="10">
    <source>
        <dbReference type="ARBA" id="ARBA00023136"/>
    </source>
</evidence>
<feature type="region of interest" description="Disordered" evidence="14">
    <location>
        <begin position="1"/>
        <end position="20"/>
    </location>
</feature>
<keyword evidence="3" id="KW-0813">Transport</keyword>
<keyword evidence="8 13" id="KW-0175">Coiled coil</keyword>
<evidence type="ECO:0000256" key="12">
    <source>
        <dbReference type="ARBA" id="ARBA00031989"/>
    </source>
</evidence>
<evidence type="ECO:0000256" key="3">
    <source>
        <dbReference type="ARBA" id="ARBA00022448"/>
    </source>
</evidence>
<keyword evidence="10 15" id="KW-0472">Membrane</keyword>
<keyword evidence="7 15" id="KW-1133">Transmembrane helix</keyword>
<feature type="transmembrane region" description="Helical" evidence="15">
    <location>
        <begin position="62"/>
        <end position="84"/>
    </location>
</feature>
<evidence type="ECO:0000256" key="15">
    <source>
        <dbReference type="SAM" id="Phobius"/>
    </source>
</evidence>
<dbReference type="OrthoDB" id="427456at2759"/>
<comment type="subcellular location">
    <subcellularLocation>
        <location evidence="1">Cell membrane</location>
        <topology evidence="1">Multi-pass membrane protein</topology>
    </subcellularLocation>
</comment>
<dbReference type="InterPro" id="IPR031846">
    <property type="entry name" value="Hvcn1"/>
</dbReference>
<evidence type="ECO:0000256" key="2">
    <source>
        <dbReference type="ARBA" id="ARBA00015897"/>
    </source>
</evidence>
<evidence type="ECO:0000259" key="16">
    <source>
        <dbReference type="Pfam" id="PF00520"/>
    </source>
</evidence>
<evidence type="ECO:0000313" key="17">
    <source>
        <dbReference type="EMBL" id="KAH7141519.1"/>
    </source>
</evidence>
<evidence type="ECO:0000256" key="1">
    <source>
        <dbReference type="ARBA" id="ARBA00004651"/>
    </source>
</evidence>
<name>A0A9P9EL58_9HYPO</name>
<sequence>MSSSSVEHEQRADEERPLLQRHRKPRLPSLNLRHWNLHPHVPQQWTIQNTRQQTAAFLSSKYGHYAVLTLVSLDVLSMIADFVLKLFKCEQGKTGPNWDHVLDILGSMSLVFSCLFMLELIASVWAFGFKYFSSWFHRFDAFIVVAGFVIDVVLVGIIEEVASLIVVMRLWRITKIVEELSLGAQEQAEDLQHEIDELKIDNDKLRNEISRLKQA</sequence>
<evidence type="ECO:0000256" key="9">
    <source>
        <dbReference type="ARBA" id="ARBA00023065"/>
    </source>
</evidence>
<evidence type="ECO:0000256" key="14">
    <source>
        <dbReference type="SAM" id="MobiDB-lite"/>
    </source>
</evidence>
<feature type="transmembrane region" description="Helical" evidence="15">
    <location>
        <begin position="141"/>
        <end position="167"/>
    </location>
</feature>
<evidence type="ECO:0000256" key="6">
    <source>
        <dbReference type="ARBA" id="ARBA00022882"/>
    </source>
</evidence>
<dbReference type="AlphaFoldDB" id="A0A9P9EL58"/>
<dbReference type="PANTHER" id="PTHR46480">
    <property type="entry name" value="F20B24.22"/>
    <property type="match status" value="1"/>
</dbReference>
<dbReference type="PANTHER" id="PTHR46480:SF1">
    <property type="entry name" value="VOLTAGE-GATED HYDROGEN CHANNEL 1"/>
    <property type="match status" value="1"/>
</dbReference>
<dbReference type="GO" id="GO:0005886">
    <property type="term" value="C:plasma membrane"/>
    <property type="evidence" value="ECO:0007669"/>
    <property type="project" value="UniProtKB-SubCell"/>
</dbReference>
<evidence type="ECO:0000256" key="13">
    <source>
        <dbReference type="SAM" id="Coils"/>
    </source>
</evidence>
<organism evidence="17 18">
    <name type="scientific">Dactylonectria estremocensis</name>
    <dbReference type="NCBI Taxonomy" id="1079267"/>
    <lineage>
        <taxon>Eukaryota</taxon>
        <taxon>Fungi</taxon>
        <taxon>Dikarya</taxon>
        <taxon>Ascomycota</taxon>
        <taxon>Pezizomycotina</taxon>
        <taxon>Sordariomycetes</taxon>
        <taxon>Hypocreomycetidae</taxon>
        <taxon>Hypocreales</taxon>
        <taxon>Nectriaceae</taxon>
        <taxon>Dactylonectria</taxon>
    </lineage>
</organism>
<evidence type="ECO:0000256" key="11">
    <source>
        <dbReference type="ARBA" id="ARBA00023303"/>
    </source>
</evidence>
<dbReference type="InterPro" id="IPR005821">
    <property type="entry name" value="Ion_trans_dom"/>
</dbReference>
<evidence type="ECO:0000313" key="18">
    <source>
        <dbReference type="Proteomes" id="UP000717696"/>
    </source>
</evidence>
<keyword evidence="18" id="KW-1185">Reference proteome</keyword>
<proteinExistence type="predicted"/>
<evidence type="ECO:0000256" key="4">
    <source>
        <dbReference type="ARBA" id="ARBA00022475"/>
    </source>
</evidence>
<keyword evidence="4" id="KW-1003">Cell membrane</keyword>
<evidence type="ECO:0000256" key="7">
    <source>
        <dbReference type="ARBA" id="ARBA00022989"/>
    </source>
</evidence>
<evidence type="ECO:0000256" key="8">
    <source>
        <dbReference type="ARBA" id="ARBA00023054"/>
    </source>
</evidence>
<protein>
    <recommendedName>
        <fullName evidence="2">Voltage-gated hydrogen channel 1</fullName>
    </recommendedName>
    <alternativeName>
        <fullName evidence="12">Hydrogen voltage-gated channel 1</fullName>
    </alternativeName>
</protein>
<keyword evidence="9" id="KW-0406">Ion transport</keyword>
<evidence type="ECO:0000256" key="5">
    <source>
        <dbReference type="ARBA" id="ARBA00022692"/>
    </source>
</evidence>
<keyword evidence="11" id="KW-0407">Ion channel</keyword>
<feature type="compositionally biased region" description="Basic and acidic residues" evidence="14">
    <location>
        <begin position="1"/>
        <end position="18"/>
    </location>
</feature>
<keyword evidence="5 15" id="KW-0812">Transmembrane</keyword>
<dbReference type="GO" id="GO:0034702">
    <property type="term" value="C:monoatomic ion channel complex"/>
    <property type="evidence" value="ECO:0007669"/>
    <property type="project" value="UniProtKB-KW"/>
</dbReference>